<dbReference type="EMBL" id="UZAF01017973">
    <property type="protein sequence ID" value="VDO46703.1"/>
    <property type="molecule type" value="Genomic_DNA"/>
</dbReference>
<evidence type="ECO:0000313" key="1">
    <source>
        <dbReference type="EMBL" id="VDO46703.1"/>
    </source>
</evidence>
<dbReference type="WBParaSite" id="HPLM_0001278801-mRNA-1">
    <property type="protein sequence ID" value="HPLM_0001278801-mRNA-1"/>
    <property type="gene ID" value="HPLM_0001278801"/>
</dbReference>
<organism evidence="3">
    <name type="scientific">Haemonchus placei</name>
    <name type="common">Barber's pole worm</name>
    <dbReference type="NCBI Taxonomy" id="6290"/>
    <lineage>
        <taxon>Eukaryota</taxon>
        <taxon>Metazoa</taxon>
        <taxon>Ecdysozoa</taxon>
        <taxon>Nematoda</taxon>
        <taxon>Chromadorea</taxon>
        <taxon>Rhabditida</taxon>
        <taxon>Rhabditina</taxon>
        <taxon>Rhabditomorpha</taxon>
        <taxon>Strongyloidea</taxon>
        <taxon>Trichostrongylidae</taxon>
        <taxon>Haemonchus</taxon>
    </lineage>
</organism>
<proteinExistence type="predicted"/>
<dbReference type="OrthoDB" id="10056483at2759"/>
<sequence>MSLCSYDIDGNVLQTVDKVADLGFFICRSLTFGEHINMVVSKATNKVGKRQQLLFKPSYMSIKEKLLYGNTTQIITTYS</sequence>
<evidence type="ECO:0000313" key="3">
    <source>
        <dbReference type="WBParaSite" id="HPLM_0001278801-mRNA-1"/>
    </source>
</evidence>
<reference evidence="3" key="1">
    <citation type="submission" date="2017-02" db="UniProtKB">
        <authorList>
            <consortium name="WormBaseParasite"/>
        </authorList>
    </citation>
    <scope>IDENTIFICATION</scope>
</reference>
<dbReference type="AlphaFoldDB" id="A0A0N4WND3"/>
<gene>
    <name evidence="1" type="ORF">HPLM_LOCUS12780</name>
</gene>
<dbReference type="Proteomes" id="UP000268014">
    <property type="component" value="Unassembled WGS sequence"/>
</dbReference>
<accession>A0A0N4WND3</accession>
<keyword evidence="2" id="KW-1185">Reference proteome</keyword>
<name>A0A0N4WND3_HAEPC</name>
<protein>
    <submittedName>
        <fullName evidence="3">DNA-directed RNA polymerase</fullName>
    </submittedName>
</protein>
<reference evidence="1 2" key="2">
    <citation type="submission" date="2018-11" db="EMBL/GenBank/DDBJ databases">
        <authorList>
            <consortium name="Pathogen Informatics"/>
        </authorList>
    </citation>
    <scope>NUCLEOTIDE SEQUENCE [LARGE SCALE GENOMIC DNA]</scope>
    <source>
        <strain evidence="1 2">MHpl1</strain>
    </source>
</reference>
<evidence type="ECO:0000313" key="2">
    <source>
        <dbReference type="Proteomes" id="UP000268014"/>
    </source>
</evidence>